<evidence type="ECO:0000259" key="3">
    <source>
        <dbReference type="SMART" id="SM00856"/>
    </source>
</evidence>
<feature type="chain" id="PRO_5032645682" evidence="2">
    <location>
        <begin position="17"/>
        <end position="193"/>
    </location>
</feature>
<evidence type="ECO:0000256" key="1">
    <source>
        <dbReference type="ARBA" id="ARBA00022729"/>
    </source>
</evidence>
<dbReference type="NCBIfam" id="TIGR01614">
    <property type="entry name" value="PME_inhib"/>
    <property type="match status" value="1"/>
</dbReference>
<protein>
    <submittedName>
        <fullName evidence="4">21 kDa protein</fullName>
    </submittedName>
</protein>
<feature type="signal peptide" evidence="2">
    <location>
        <begin position="1"/>
        <end position="16"/>
    </location>
</feature>
<dbReference type="EMBL" id="BMAC01000508">
    <property type="protein sequence ID" value="GFP97955.1"/>
    <property type="molecule type" value="Genomic_DNA"/>
</dbReference>
<proteinExistence type="predicted"/>
<evidence type="ECO:0000256" key="2">
    <source>
        <dbReference type="SAM" id="SignalP"/>
    </source>
</evidence>
<sequence>MSPLIIFSLVYALTTAATTTTTTATTTDTQTSNLIIRSCKNALYQKDCVNTLNSYTSYIRKNPTLRQVAKLSVAISIKAINNTQALVNRNLDSLAEANDNLKECNEHMGNSLDNLYGSFGELKKSGSPNSQDYNIHMSNVMTWLSSALTDASDCKDLLSDLYTGGNRAIIRSNVAHAGQMISNALAVCNKLTN</sequence>
<evidence type="ECO:0000313" key="4">
    <source>
        <dbReference type="EMBL" id="GFP97955.1"/>
    </source>
</evidence>
<accession>A0A830CSF2</accession>
<dbReference type="InterPro" id="IPR035513">
    <property type="entry name" value="Invertase/methylesterase_inhib"/>
</dbReference>
<dbReference type="SMART" id="SM00856">
    <property type="entry name" value="PMEI"/>
    <property type="match status" value="1"/>
</dbReference>
<name>A0A830CSF2_9LAMI</name>
<dbReference type="Gene3D" id="1.20.140.40">
    <property type="entry name" value="Invertase/pectin methylesterase inhibitor family protein"/>
    <property type="match status" value="1"/>
</dbReference>
<evidence type="ECO:0000313" key="5">
    <source>
        <dbReference type="Proteomes" id="UP000653305"/>
    </source>
</evidence>
<keyword evidence="1 2" id="KW-0732">Signal</keyword>
<gene>
    <name evidence="4" type="ORF">PHJA_001939600</name>
</gene>
<dbReference type="Proteomes" id="UP000653305">
    <property type="component" value="Unassembled WGS sequence"/>
</dbReference>
<reference evidence="4" key="1">
    <citation type="submission" date="2020-07" db="EMBL/GenBank/DDBJ databases">
        <title>Ethylene signaling mediates host invasion by parasitic plants.</title>
        <authorList>
            <person name="Yoshida S."/>
        </authorList>
    </citation>
    <scope>NUCLEOTIDE SEQUENCE</scope>
    <source>
        <strain evidence="4">Okayama</strain>
    </source>
</reference>
<dbReference type="PANTHER" id="PTHR31080:SF296">
    <property type="entry name" value="OS05G0360900 PROTEIN"/>
    <property type="match status" value="1"/>
</dbReference>
<dbReference type="InterPro" id="IPR006501">
    <property type="entry name" value="Pectinesterase_inhib_dom"/>
</dbReference>
<comment type="caution">
    <text evidence="4">The sequence shown here is derived from an EMBL/GenBank/DDBJ whole genome shotgun (WGS) entry which is preliminary data.</text>
</comment>
<keyword evidence="5" id="KW-1185">Reference proteome</keyword>
<organism evidence="4 5">
    <name type="scientific">Phtheirospermum japonicum</name>
    <dbReference type="NCBI Taxonomy" id="374723"/>
    <lineage>
        <taxon>Eukaryota</taxon>
        <taxon>Viridiplantae</taxon>
        <taxon>Streptophyta</taxon>
        <taxon>Embryophyta</taxon>
        <taxon>Tracheophyta</taxon>
        <taxon>Spermatophyta</taxon>
        <taxon>Magnoliopsida</taxon>
        <taxon>eudicotyledons</taxon>
        <taxon>Gunneridae</taxon>
        <taxon>Pentapetalae</taxon>
        <taxon>asterids</taxon>
        <taxon>lamiids</taxon>
        <taxon>Lamiales</taxon>
        <taxon>Orobanchaceae</taxon>
        <taxon>Orobanchaceae incertae sedis</taxon>
        <taxon>Phtheirospermum</taxon>
    </lineage>
</organism>
<dbReference type="AlphaFoldDB" id="A0A830CSF2"/>
<dbReference type="CDD" id="cd15798">
    <property type="entry name" value="PMEI-like_3"/>
    <property type="match status" value="1"/>
</dbReference>
<dbReference type="SUPFAM" id="SSF101148">
    <property type="entry name" value="Plant invertase/pectin methylesterase inhibitor"/>
    <property type="match status" value="1"/>
</dbReference>
<dbReference type="InterPro" id="IPR051955">
    <property type="entry name" value="PME_Inhibitor"/>
</dbReference>
<feature type="domain" description="Pectinesterase inhibitor" evidence="3">
    <location>
        <begin position="30"/>
        <end position="187"/>
    </location>
</feature>
<dbReference type="GO" id="GO:0004857">
    <property type="term" value="F:enzyme inhibitor activity"/>
    <property type="evidence" value="ECO:0007669"/>
    <property type="project" value="InterPro"/>
</dbReference>
<dbReference type="Pfam" id="PF04043">
    <property type="entry name" value="PMEI"/>
    <property type="match status" value="1"/>
</dbReference>
<dbReference type="PANTHER" id="PTHR31080">
    <property type="entry name" value="PECTINESTERASE INHIBITOR-LIKE"/>
    <property type="match status" value="1"/>
</dbReference>